<feature type="region of interest" description="Disordered" evidence="1">
    <location>
        <begin position="1"/>
        <end position="37"/>
    </location>
</feature>
<dbReference type="SUPFAM" id="SSF48371">
    <property type="entry name" value="ARM repeat"/>
    <property type="match status" value="1"/>
</dbReference>
<dbReference type="InterPro" id="IPR016024">
    <property type="entry name" value="ARM-type_fold"/>
</dbReference>
<feature type="domain" description="DUF4704" evidence="3">
    <location>
        <begin position="615"/>
        <end position="1108"/>
    </location>
</feature>
<accession>A0A158QAR3</accession>
<feature type="region of interest" description="Disordered" evidence="1">
    <location>
        <begin position="58"/>
        <end position="86"/>
    </location>
</feature>
<keyword evidence="6" id="KW-1185">Reference proteome</keyword>
<feature type="region of interest" description="Disordered" evidence="1">
    <location>
        <begin position="1442"/>
        <end position="1474"/>
    </location>
</feature>
<evidence type="ECO:0000259" key="3">
    <source>
        <dbReference type="Pfam" id="PF15787"/>
    </source>
</evidence>
<proteinExistence type="predicted"/>
<dbReference type="GO" id="GO:0016020">
    <property type="term" value="C:membrane"/>
    <property type="evidence" value="ECO:0007669"/>
    <property type="project" value="TreeGrafter"/>
</dbReference>
<evidence type="ECO:0000313" key="5">
    <source>
        <dbReference type="EMBL" id="VDD91332.1"/>
    </source>
</evidence>
<protein>
    <submittedName>
        <fullName evidence="7">DUF4704 domain-containing protein</fullName>
    </submittedName>
</protein>
<dbReference type="GO" id="GO:0008104">
    <property type="term" value="P:intracellular protein localization"/>
    <property type="evidence" value="ECO:0007669"/>
    <property type="project" value="TreeGrafter"/>
</dbReference>
<evidence type="ECO:0000313" key="7">
    <source>
        <dbReference type="WBParaSite" id="EVEC_0000650901-mRNA-1"/>
    </source>
</evidence>
<dbReference type="Pfam" id="PF15787">
    <property type="entry name" value="DUF4704"/>
    <property type="match status" value="1"/>
</dbReference>
<reference evidence="5 6" key="2">
    <citation type="submission" date="2018-10" db="EMBL/GenBank/DDBJ databases">
        <authorList>
            <consortium name="Pathogen Informatics"/>
        </authorList>
    </citation>
    <scope>NUCLEOTIDE SEQUENCE [LARGE SCALE GENOMIC DNA]</scope>
</reference>
<dbReference type="Pfam" id="PF13385">
    <property type="entry name" value="Laminin_G_3"/>
    <property type="match status" value="1"/>
</dbReference>
<dbReference type="Pfam" id="PF06469">
    <property type="entry name" value="DUF1088"/>
    <property type="match status" value="1"/>
</dbReference>
<dbReference type="PANTHER" id="PTHR13743:SF162">
    <property type="entry name" value="NEUROBEACHIN"/>
    <property type="match status" value="1"/>
</dbReference>
<dbReference type="STRING" id="51028.A0A158QAR3"/>
<dbReference type="WBParaSite" id="EVEC_0000650901-mRNA-1">
    <property type="protein sequence ID" value="EVEC_0000650901-mRNA-1"/>
    <property type="gene ID" value="EVEC_0000650901"/>
</dbReference>
<evidence type="ECO:0000256" key="1">
    <source>
        <dbReference type="SAM" id="MobiDB-lite"/>
    </source>
</evidence>
<sequence>METAPSKAGKDELNPEVQEQVVPEPHGTLKRHQMLCSTESYGDMEDVKLDDTTSQKAEPLGGLIFPSMHTESNTSSLTKEVDEEGNAINERTLSQVEETSEKMDSDLEKKFVALKSDISDGAAQVGNTIVIHSSEETPEETFKRLAIGLESDKLMYKDVLDSIFNALVGGAFDIESRFIIEDPENVVRMVKLLDNASERLQAEVWSVFVGVVRKSNRNLEACSRVGLISLVLDRLNDSGNVVSDLLVQLLGVLTSYSISVKETKHFLRALRAKDGRWVLKRLEQRLKNCQFDVECRSLVDIFCLNLINCGESIIRYSSLYVIQAEEQVNVFALFFNDKMLLPSVESCKLGTLKESKSLFQQRNSTKLLHVLEEMPKRDGADVFFSFPGTSKSGIALPPLTKWPYQNGWTFSAWLRMDPLNSVNFEKERPFVYCFRTSKNLGYSCYFTGNCLVVSSTRAPGKETARCVRHELSPRRWHHVAVSHIYSRWSRSEIQCFIDGQLIETFDFTWLVSTVDQFDRCSIGCGPDGEESFCGQMAALYVFSEAITLQQANSLFCLGAAYQSNFRHDAESDLPEGYKRHLFDGRLSSSLFIAYCPKNCDGQLCLHSSPKTNASYFVQVPHAIMKQGVEVVTTHSIHSSLHSVGGIQILLPLFAQLDLPLMESEGVDYNLCSTLLSAISLLLHTSPSAQQQLLHSKGFLIIAHMLNESDPKHLTDRVLDILISMAKFLLACTSGMPLLKQLFDHILFNPPLWRKSSPSMQIRLYEYLSNEFLNNAHFLSIFRRNVAVVEILHAIKYFYWVVPSRSPSSYTTKPYDVKMEKSDIVTIRGFLLRLLSRLVIASDSKCSDDSTCDNEFNSILDFVATVYEDDNLYDILSLTTNLLSERPAQLVPAFDRKKGLAVVFKLLNSPNELIRVPALKIFGYFLCRSTLNISDGDEICRRKNDSVGNLNVLTLLTDRLLLHASYLSLATYNVLFEMLIEQMTPLICYTPHEKLTGEERFENPILLKVIANLISQSEKRPELLKVKQLFLEDMIFMCETSRDNRRTILQMSVWQEWLISLAYVFPVNDDEAMVSELVFRLFAKLLFHAIRLEYGGWRVWVDTLAIAHSKVAWERYRASINGAADSRNRDSVEEILHDVISAVVRNIDGKSDGLERRVICDDQPPPIYRTPEFRWSNVHLRLLSDLLNSVDEVVSEWKKKGGSLLDAVNSSENAVFVANVVHVFSQLSDSLVMACGGLLPLLAEATSTNSAIDIVDASSQGLAMSDAAQLLATFASLADIFIFISGTNFAELEQEKNMPSGGILRQALRLVSTVAVRTVLAYRHRTVGKRQISTGDLKQRARAEAIEQFVSGVYATSEQNGVDPDRLLQEIDIQRLKGVVYRDMEENRQAQFLALAVTYLISVLMVSRYRDILEPPSSPSPFFDTSKAGHVFNSVDEKLNTHVDVKREKPIASQESDAGKEEKKKSVGSDEDSSALSGNIAAIDVKQKNEGVLDAQYDEDHLKTLSERTFTSKTIETGERREYLTKKLQKALDTTAPLLREIMTDFRSYLQKTLLGTHGQEIMNDVKVVETFKNQQGSVIELVMLLCSQEWQTSLQKHAGLAFIELVNEGRLMAHATREHVLRVANEADFILNRLGAEDVSKHGEFESDAAEQMHRRKKEEAVNDHLITASRRRDVAVAVRLLDKMKTILLSPGGAWADSKHQEEIYWKLDVWEDDSRRRKRFVANPYLCRYSVEKLKTILQSGASAEEAEKAREELLRDLVARRLISLGSLKTGSALGELVDESDIDKWASEPDAPVDLQRAVYFAMHFAHDLYSCSSLNLSIVAMLCVEVEFHLLLLL</sequence>
<dbReference type="InterPro" id="IPR046852">
    <property type="entry name" value="Neurobeachin_a-sol"/>
</dbReference>
<feature type="compositionally biased region" description="Basic and acidic residues" evidence="1">
    <location>
        <begin position="1456"/>
        <end position="1467"/>
    </location>
</feature>
<dbReference type="OrthoDB" id="26681at2759"/>
<reference evidence="7" key="1">
    <citation type="submission" date="2016-04" db="UniProtKB">
        <authorList>
            <consortium name="WormBaseParasite"/>
        </authorList>
    </citation>
    <scope>IDENTIFICATION</scope>
</reference>
<dbReference type="InterPro" id="IPR031570">
    <property type="entry name" value="NBEA/BDCP_DUF4704"/>
</dbReference>
<evidence type="ECO:0000313" key="6">
    <source>
        <dbReference type="Proteomes" id="UP000274131"/>
    </source>
</evidence>
<feature type="compositionally biased region" description="Polar residues" evidence="1">
    <location>
        <begin position="69"/>
        <end position="78"/>
    </location>
</feature>
<name>A0A158QAR3_ENTVE</name>
<dbReference type="Pfam" id="PF20425">
    <property type="entry name" value="Neurobeachin"/>
    <property type="match status" value="1"/>
</dbReference>
<dbReference type="InterPro" id="IPR013320">
    <property type="entry name" value="ConA-like_dom_sf"/>
</dbReference>
<gene>
    <name evidence="5" type="ORF">EVEC_LOCUS6083</name>
</gene>
<dbReference type="GO" id="GO:0019901">
    <property type="term" value="F:protein kinase binding"/>
    <property type="evidence" value="ECO:0007669"/>
    <property type="project" value="TreeGrafter"/>
</dbReference>
<evidence type="ECO:0000259" key="2">
    <source>
        <dbReference type="Pfam" id="PF06469"/>
    </source>
</evidence>
<dbReference type="GO" id="GO:0005829">
    <property type="term" value="C:cytosol"/>
    <property type="evidence" value="ECO:0007669"/>
    <property type="project" value="TreeGrafter"/>
</dbReference>
<dbReference type="SUPFAM" id="SSF49899">
    <property type="entry name" value="Concanavalin A-like lectins/glucanases"/>
    <property type="match status" value="1"/>
</dbReference>
<dbReference type="EMBL" id="UXUI01008371">
    <property type="protein sequence ID" value="VDD91332.1"/>
    <property type="molecule type" value="Genomic_DNA"/>
</dbReference>
<dbReference type="Gene3D" id="2.60.120.200">
    <property type="match status" value="1"/>
</dbReference>
<feature type="domain" description="DUF1088" evidence="2">
    <location>
        <begin position="1608"/>
        <end position="1762"/>
    </location>
</feature>
<dbReference type="Proteomes" id="UP000274131">
    <property type="component" value="Unassembled WGS sequence"/>
</dbReference>
<organism evidence="7">
    <name type="scientific">Enterobius vermicularis</name>
    <name type="common">Human pinworm</name>
    <dbReference type="NCBI Taxonomy" id="51028"/>
    <lineage>
        <taxon>Eukaryota</taxon>
        <taxon>Metazoa</taxon>
        <taxon>Ecdysozoa</taxon>
        <taxon>Nematoda</taxon>
        <taxon>Chromadorea</taxon>
        <taxon>Rhabditida</taxon>
        <taxon>Spirurina</taxon>
        <taxon>Oxyuridomorpha</taxon>
        <taxon>Oxyuroidea</taxon>
        <taxon>Oxyuridae</taxon>
        <taxon>Enterobius</taxon>
    </lineage>
</organism>
<dbReference type="InterPro" id="IPR010508">
    <property type="entry name" value="NBEA-like_DUF1088"/>
</dbReference>
<dbReference type="PANTHER" id="PTHR13743">
    <property type="entry name" value="BEIGE/BEACH-RELATED"/>
    <property type="match status" value="1"/>
</dbReference>
<feature type="domain" description="Neurobeachin alpha-solenoid region" evidence="4">
    <location>
        <begin position="158"/>
        <end position="273"/>
    </location>
</feature>
<evidence type="ECO:0000259" key="4">
    <source>
        <dbReference type="Pfam" id="PF20425"/>
    </source>
</evidence>
<dbReference type="InterPro" id="IPR050865">
    <property type="entry name" value="BEACH_Domain"/>
</dbReference>